<dbReference type="GO" id="GO:0005737">
    <property type="term" value="C:cytoplasm"/>
    <property type="evidence" value="ECO:0007669"/>
    <property type="project" value="TreeGrafter"/>
</dbReference>
<dbReference type="EMBL" id="RKRK01000005">
    <property type="protein sequence ID" value="RPF54850.1"/>
    <property type="molecule type" value="Genomic_DNA"/>
</dbReference>
<dbReference type="PANTHER" id="PTHR21039">
    <property type="entry name" value="HISTIDINOL PHOSPHATASE-RELATED"/>
    <property type="match status" value="1"/>
</dbReference>
<evidence type="ECO:0000256" key="4">
    <source>
        <dbReference type="ARBA" id="ARBA00022605"/>
    </source>
</evidence>
<keyword evidence="6 8" id="KW-0368">Histidine biosynthesis</keyword>
<evidence type="ECO:0000256" key="2">
    <source>
        <dbReference type="ARBA" id="ARBA00009152"/>
    </source>
</evidence>
<dbReference type="GO" id="GO:0000105">
    <property type="term" value="P:L-histidine biosynthetic process"/>
    <property type="evidence" value="ECO:0007669"/>
    <property type="project" value="UniProtKB-UniRule"/>
</dbReference>
<dbReference type="SUPFAM" id="SSF89550">
    <property type="entry name" value="PHP domain-like"/>
    <property type="match status" value="1"/>
</dbReference>
<evidence type="ECO:0000259" key="9">
    <source>
        <dbReference type="Pfam" id="PF02811"/>
    </source>
</evidence>
<evidence type="ECO:0000256" key="8">
    <source>
        <dbReference type="RuleBase" id="RU366003"/>
    </source>
</evidence>
<evidence type="ECO:0000256" key="7">
    <source>
        <dbReference type="ARBA" id="ARBA00049158"/>
    </source>
</evidence>
<protein>
    <recommendedName>
        <fullName evidence="3 8">Histidinol-phosphatase</fullName>
        <shortName evidence="8">HolPase</shortName>
        <ecNumber evidence="3 8">3.1.3.15</ecNumber>
    </recommendedName>
</protein>
<dbReference type="PANTHER" id="PTHR21039:SF0">
    <property type="entry name" value="HISTIDINOL-PHOSPHATASE"/>
    <property type="match status" value="1"/>
</dbReference>
<evidence type="ECO:0000313" key="10">
    <source>
        <dbReference type="EMBL" id="RPF54850.1"/>
    </source>
</evidence>
<dbReference type="UniPathway" id="UPA00031">
    <property type="reaction ID" value="UER00013"/>
</dbReference>
<comment type="similarity">
    <text evidence="2 8">Belongs to the PHP hydrolase family. HisK subfamily.</text>
</comment>
<dbReference type="AlphaFoldDB" id="A0A3N5BHV0"/>
<reference evidence="10 11" key="1">
    <citation type="submission" date="2018-11" db="EMBL/GenBank/DDBJ databases">
        <title>Genomic Encyclopedia of Type Strains, Phase IV (KMG-IV): sequencing the most valuable type-strain genomes for metagenomic binning, comparative biology and taxonomic classification.</title>
        <authorList>
            <person name="Goeker M."/>
        </authorList>
    </citation>
    <scope>NUCLEOTIDE SEQUENCE [LARGE SCALE GENOMIC DNA]</scope>
    <source>
        <strain evidence="10 11">DSM 29158</strain>
    </source>
</reference>
<dbReference type="InterPro" id="IPR010140">
    <property type="entry name" value="Histidinol_P_phosphatase_HisJ"/>
</dbReference>
<name>A0A3N5BHV0_9BACL</name>
<accession>A0A3N5BHV0</accession>
<dbReference type="InterPro" id="IPR016195">
    <property type="entry name" value="Pol/histidinol_Pase-like"/>
</dbReference>
<evidence type="ECO:0000313" key="11">
    <source>
        <dbReference type="Proteomes" id="UP000277108"/>
    </source>
</evidence>
<keyword evidence="11" id="KW-1185">Reference proteome</keyword>
<comment type="catalytic activity">
    <reaction evidence="7 8">
        <text>L-histidinol phosphate + H2O = L-histidinol + phosphate</text>
        <dbReference type="Rhea" id="RHEA:14465"/>
        <dbReference type="ChEBI" id="CHEBI:15377"/>
        <dbReference type="ChEBI" id="CHEBI:43474"/>
        <dbReference type="ChEBI" id="CHEBI:57699"/>
        <dbReference type="ChEBI" id="CHEBI:57980"/>
        <dbReference type="EC" id="3.1.3.15"/>
    </reaction>
</comment>
<dbReference type="InterPro" id="IPR004013">
    <property type="entry name" value="PHP_dom"/>
</dbReference>
<dbReference type="GO" id="GO:0004401">
    <property type="term" value="F:histidinol-phosphatase activity"/>
    <property type="evidence" value="ECO:0007669"/>
    <property type="project" value="UniProtKB-UniRule"/>
</dbReference>
<gene>
    <name evidence="10" type="ORF">EDD62_1630</name>
</gene>
<dbReference type="Pfam" id="PF02811">
    <property type="entry name" value="PHP"/>
    <property type="match status" value="1"/>
</dbReference>
<feature type="domain" description="PHP" evidence="9">
    <location>
        <begin position="62"/>
        <end position="232"/>
    </location>
</feature>
<comment type="pathway">
    <text evidence="1 8">Amino-acid biosynthesis; L-histidine biosynthesis; L-histidine from 5-phospho-alpha-D-ribose 1-diphosphate: step 8/9.</text>
</comment>
<dbReference type="OrthoDB" id="9775255at2"/>
<comment type="caution">
    <text evidence="10">The sequence shown here is derived from an EMBL/GenBank/DDBJ whole genome shotgun (WGS) entry which is preliminary data.</text>
</comment>
<proteinExistence type="inferred from homology"/>
<dbReference type="RefSeq" id="WP_123808499.1">
    <property type="nucleotide sequence ID" value="NZ_RKRK01000005.1"/>
</dbReference>
<evidence type="ECO:0000256" key="6">
    <source>
        <dbReference type="ARBA" id="ARBA00023102"/>
    </source>
</evidence>
<dbReference type="Gene3D" id="3.20.20.140">
    <property type="entry name" value="Metal-dependent hydrolases"/>
    <property type="match status" value="1"/>
</dbReference>
<evidence type="ECO:0000256" key="1">
    <source>
        <dbReference type="ARBA" id="ARBA00004970"/>
    </source>
</evidence>
<sequence length="329" mass="39287">MTIDIHIHLDEGPYNNEYLKKIFHYFLEKKYSSKTLDVNIKLNEFKNIIENNGYDKTWFDLYLEKAVEKNLKVVGIVDHMYRFKEFKHYFQKHIVDDVYDYDKALSDIQSEWLDRVCVTSFDQFKEFIQSEKQKWKDHGIELLYGLEVDFFSGEADFLKQTIECLDLDYTIGSVHFYKGFGFDNPTLKHYFNQLDLDAAYTTHFETILEMIRANIVDIIAHVDNLKVFQFEPSNMIKDKYFKQISLALNDTDTIIEWNSGLKYRYPVQQSCPSQKDMEYFIKNKITLSSDSHLYDDIGYDVELKENYLKKLGVNEVYYMVRKKEHAINL</sequence>
<keyword evidence="4 8" id="KW-0028">Amino-acid biosynthesis</keyword>
<evidence type="ECO:0000256" key="3">
    <source>
        <dbReference type="ARBA" id="ARBA00013085"/>
    </source>
</evidence>
<dbReference type="Proteomes" id="UP000277108">
    <property type="component" value="Unassembled WGS sequence"/>
</dbReference>
<dbReference type="EC" id="3.1.3.15" evidence="3 8"/>
<organism evidence="10 11">
    <name type="scientific">Abyssicoccus albus</name>
    <dbReference type="NCBI Taxonomy" id="1817405"/>
    <lineage>
        <taxon>Bacteria</taxon>
        <taxon>Bacillati</taxon>
        <taxon>Bacillota</taxon>
        <taxon>Bacilli</taxon>
        <taxon>Bacillales</taxon>
        <taxon>Abyssicoccaceae</taxon>
    </lineage>
</organism>
<evidence type="ECO:0000256" key="5">
    <source>
        <dbReference type="ARBA" id="ARBA00022801"/>
    </source>
</evidence>
<keyword evidence="5 8" id="KW-0378">Hydrolase</keyword>